<dbReference type="AlphaFoldDB" id="A0A9Q0AJA1"/>
<comment type="caution">
    <text evidence="1">The sequence shown here is derived from an EMBL/GenBank/DDBJ whole genome shotgun (WGS) entry which is preliminary data.</text>
</comment>
<name>A0A9Q0AJA1_9PEZI</name>
<dbReference type="Proteomes" id="UP000829685">
    <property type="component" value="Unassembled WGS sequence"/>
</dbReference>
<organism evidence="1 2">
    <name type="scientific">Neoarthrinium moseri</name>
    <dbReference type="NCBI Taxonomy" id="1658444"/>
    <lineage>
        <taxon>Eukaryota</taxon>
        <taxon>Fungi</taxon>
        <taxon>Dikarya</taxon>
        <taxon>Ascomycota</taxon>
        <taxon>Pezizomycotina</taxon>
        <taxon>Sordariomycetes</taxon>
        <taxon>Xylariomycetidae</taxon>
        <taxon>Amphisphaeriales</taxon>
        <taxon>Apiosporaceae</taxon>
        <taxon>Neoarthrinium</taxon>
    </lineage>
</organism>
<keyword evidence="2" id="KW-1185">Reference proteome</keyword>
<gene>
    <name evidence="1" type="ORF">JX265_011853</name>
</gene>
<evidence type="ECO:0000313" key="1">
    <source>
        <dbReference type="EMBL" id="KAI1856138.1"/>
    </source>
</evidence>
<dbReference type="InterPro" id="IPR009772">
    <property type="entry name" value="CDC123"/>
</dbReference>
<protein>
    <recommendedName>
        <fullName evidence="3">ATP-grasp domain-containing protein</fullName>
    </recommendedName>
</protein>
<accession>A0A9Q0AJA1</accession>
<evidence type="ECO:0000313" key="2">
    <source>
        <dbReference type="Proteomes" id="UP000829685"/>
    </source>
</evidence>
<dbReference type="EMBL" id="JAFIMR010000046">
    <property type="protein sequence ID" value="KAI1856138.1"/>
    <property type="molecule type" value="Genomic_DNA"/>
</dbReference>
<reference evidence="1" key="1">
    <citation type="submission" date="2021-03" db="EMBL/GenBank/DDBJ databases">
        <title>Revisited historic fungal species revealed as producer of novel bioactive compounds through whole genome sequencing and comparative genomics.</title>
        <authorList>
            <person name="Vignolle G.A."/>
            <person name="Hochenegger N."/>
            <person name="Mach R.L."/>
            <person name="Mach-Aigner A.R."/>
            <person name="Javad Rahimi M."/>
            <person name="Salim K.A."/>
            <person name="Chan C.M."/>
            <person name="Lim L.B.L."/>
            <person name="Cai F."/>
            <person name="Druzhinina I.S."/>
            <person name="U'Ren J.M."/>
            <person name="Derntl C."/>
        </authorList>
    </citation>
    <scope>NUCLEOTIDE SEQUENCE</scope>
    <source>
        <strain evidence="1">TUCIM 5799</strain>
    </source>
</reference>
<proteinExistence type="predicted"/>
<sequence>MSPGVTKHMRRQPVAVLQLSKAQRERLLAIAAKSKNGSQLEGVRPALQALSDELPQPAEVTESGFFVRMSHCSPKDADNGDLKPVNNIREALIKIISSKRTVQSLLSLCTAVACDVDSKIFLFTYAKIDKLSEWRCFIHNDRVVAISQTRFHCHNYDLSDESLRRLVEQARLSWRDISPTLGFTSCALDVYAKARNSEFDLRLIEINPGGPHLGSGSLLFHWLDDRATLQPGVFEHTVVRVVPPHSPQSPGEPQLVRNEGYQIGWAGIIQDELKCIRDRGLESILDVTNHDRFMNIRVPGADLEWHLTTRKAALSSFEVNFGGSATRDVTERTGGNHPRFVKLQKAWSESIKG</sequence>
<dbReference type="Pfam" id="PF07065">
    <property type="entry name" value="D123"/>
    <property type="match status" value="1"/>
</dbReference>
<evidence type="ECO:0008006" key="3">
    <source>
        <dbReference type="Google" id="ProtNLM"/>
    </source>
</evidence>